<dbReference type="InterPro" id="IPR000834">
    <property type="entry name" value="Peptidase_M14"/>
</dbReference>
<dbReference type="SMART" id="SM00631">
    <property type="entry name" value="Zn_pept"/>
    <property type="match status" value="1"/>
</dbReference>
<evidence type="ECO:0000256" key="10">
    <source>
        <dbReference type="SAM" id="SignalP"/>
    </source>
</evidence>
<dbReference type="Gene3D" id="2.60.40.1120">
    <property type="entry name" value="Carboxypeptidase-like, regulatory domain"/>
    <property type="match status" value="1"/>
</dbReference>
<dbReference type="FunFam" id="2.60.40.1120:FF:000027">
    <property type="entry name" value="CarboxyPeptidase D family"/>
    <property type="match status" value="1"/>
</dbReference>
<comment type="similarity">
    <text evidence="2 9">Belongs to the peptidase M14 family.</text>
</comment>
<dbReference type="Pfam" id="PF13620">
    <property type="entry name" value="CarboxypepD_reg"/>
    <property type="match status" value="1"/>
</dbReference>
<feature type="signal peptide" evidence="10">
    <location>
        <begin position="1"/>
        <end position="23"/>
    </location>
</feature>
<keyword evidence="8" id="KW-0325">Glycoprotein</keyword>
<evidence type="ECO:0000256" key="4">
    <source>
        <dbReference type="ARBA" id="ARBA00022670"/>
    </source>
</evidence>
<evidence type="ECO:0000256" key="9">
    <source>
        <dbReference type="PROSITE-ProRule" id="PRU01379"/>
    </source>
</evidence>
<dbReference type="CDD" id="cd03858">
    <property type="entry name" value="M14_CP_N-E_like"/>
    <property type="match status" value="1"/>
</dbReference>
<dbReference type="AlphaFoldDB" id="A0AA36CY11"/>
<dbReference type="EMBL" id="CATQJA010002641">
    <property type="protein sequence ID" value="CAJ0575967.1"/>
    <property type="molecule type" value="Genomic_DNA"/>
</dbReference>
<dbReference type="GO" id="GO:0006518">
    <property type="term" value="P:peptide metabolic process"/>
    <property type="evidence" value="ECO:0007669"/>
    <property type="project" value="TreeGrafter"/>
</dbReference>
<evidence type="ECO:0000313" key="13">
    <source>
        <dbReference type="Proteomes" id="UP001177023"/>
    </source>
</evidence>
<evidence type="ECO:0000256" key="3">
    <source>
        <dbReference type="ARBA" id="ARBA00022645"/>
    </source>
</evidence>
<dbReference type="SUPFAM" id="SSF49464">
    <property type="entry name" value="Carboxypeptidase regulatory domain-like"/>
    <property type="match status" value="1"/>
</dbReference>
<evidence type="ECO:0000259" key="11">
    <source>
        <dbReference type="PROSITE" id="PS52035"/>
    </source>
</evidence>
<dbReference type="Gene3D" id="3.40.630.10">
    <property type="entry name" value="Zn peptidases"/>
    <property type="match status" value="1"/>
</dbReference>
<dbReference type="PRINTS" id="PR00765">
    <property type="entry name" value="CRBOXYPTASEA"/>
</dbReference>
<keyword evidence="6" id="KW-0378">Hydrolase</keyword>
<keyword evidence="10" id="KW-0732">Signal</keyword>
<evidence type="ECO:0000256" key="6">
    <source>
        <dbReference type="ARBA" id="ARBA00022801"/>
    </source>
</evidence>
<evidence type="ECO:0000256" key="2">
    <source>
        <dbReference type="ARBA" id="ARBA00005988"/>
    </source>
</evidence>
<keyword evidence="5" id="KW-0479">Metal-binding</keyword>
<gene>
    <name evidence="12" type="ORF">MSPICULIGERA_LOCUS14267</name>
</gene>
<dbReference type="InterPro" id="IPR050753">
    <property type="entry name" value="Peptidase_M14_domain"/>
</dbReference>
<feature type="non-terminal residue" evidence="12">
    <location>
        <position position="491"/>
    </location>
</feature>
<protein>
    <recommendedName>
        <fullName evidence="11">Peptidase M14 domain-containing protein</fullName>
    </recommendedName>
</protein>
<feature type="active site" description="Proton donor/acceptor" evidence="9">
    <location>
        <position position="332"/>
    </location>
</feature>
<accession>A0AA36CY11</accession>
<proteinExistence type="inferred from homology"/>
<comment type="caution">
    <text evidence="12">The sequence shown here is derived from an EMBL/GenBank/DDBJ whole genome shotgun (WGS) entry which is preliminary data.</text>
</comment>
<dbReference type="SUPFAM" id="SSF53187">
    <property type="entry name" value="Zn-dependent exopeptidases"/>
    <property type="match status" value="1"/>
</dbReference>
<dbReference type="GO" id="GO:0005615">
    <property type="term" value="C:extracellular space"/>
    <property type="evidence" value="ECO:0007669"/>
    <property type="project" value="TreeGrafter"/>
</dbReference>
<dbReference type="FunFam" id="3.40.630.10:FF:000020">
    <property type="entry name" value="Carboxypeptidase D"/>
    <property type="match status" value="1"/>
</dbReference>
<comment type="cofactor">
    <cofactor evidence="1">
        <name>Zn(2+)</name>
        <dbReference type="ChEBI" id="CHEBI:29105"/>
    </cofactor>
</comment>
<feature type="domain" description="Peptidase M14" evidence="11">
    <location>
        <begin position="67"/>
        <end position="362"/>
    </location>
</feature>
<keyword evidence="13" id="KW-1185">Reference proteome</keyword>
<evidence type="ECO:0000256" key="8">
    <source>
        <dbReference type="ARBA" id="ARBA00023180"/>
    </source>
</evidence>
<dbReference type="PROSITE" id="PS52035">
    <property type="entry name" value="PEPTIDASE_M14"/>
    <property type="match status" value="1"/>
</dbReference>
<keyword evidence="7" id="KW-0862">Zinc</keyword>
<dbReference type="PANTHER" id="PTHR11532:SF73">
    <property type="entry name" value="CARBOXYPEPTIDASE D"/>
    <property type="match status" value="1"/>
</dbReference>
<sequence length="491" mass="56245">MVGSRFLVFVFVVVAFYSNSLIATDIDLNYFKEEDAIIDKFTGEGEFRSMEDMEKLVGSLPEIPNYKHYNYEEMVKNLQDMANAFPKLTHLYSIGRSVEGRELWVLAISRNPKVHTFGVPEVKYVANMHGDETTCLNLMLWLAWTLLNEAERNPWIGQMLDRTRIHLMPSMNPDGWEQSLRKDPVRRGRTNAHDVDLNRNFPSRFPLKPRPAPEPETLAVMRWSQEIPFVLSANFHGGTALVNYPWDDSDVIQSGSRYNPSPDNALFVRLSYTYARAHERMWKPGPRCVTEDQEHPADPKRGIINGAYWYIVSGGMQDWIYLHTNGFEVTVETNCVKDSPKSDLRRLWIENRYALLHYIHAAQHAISGRVYDEETNEPLPGTLIRVDEQAKSVTSFEGGEYWRLLNIGEYEVLYTHPGYTPVVKKVKLTRDARSQRIDVALRKLGDSTESSPNPSMDQWLLEVLPKKIAKAVKLVTNELGGAVSTLTSLFC</sequence>
<keyword evidence="4" id="KW-0645">Protease</keyword>
<dbReference type="Pfam" id="PF00246">
    <property type="entry name" value="Peptidase_M14"/>
    <property type="match status" value="1"/>
</dbReference>
<evidence type="ECO:0000313" key="12">
    <source>
        <dbReference type="EMBL" id="CAJ0575967.1"/>
    </source>
</evidence>
<evidence type="ECO:0000256" key="7">
    <source>
        <dbReference type="ARBA" id="ARBA00022833"/>
    </source>
</evidence>
<dbReference type="InterPro" id="IPR008969">
    <property type="entry name" value="CarboxyPept-like_regulatory"/>
</dbReference>
<organism evidence="12 13">
    <name type="scientific">Mesorhabditis spiculigera</name>
    <dbReference type="NCBI Taxonomy" id="96644"/>
    <lineage>
        <taxon>Eukaryota</taxon>
        <taxon>Metazoa</taxon>
        <taxon>Ecdysozoa</taxon>
        <taxon>Nematoda</taxon>
        <taxon>Chromadorea</taxon>
        <taxon>Rhabditida</taxon>
        <taxon>Rhabditina</taxon>
        <taxon>Rhabditomorpha</taxon>
        <taxon>Rhabditoidea</taxon>
        <taxon>Rhabditidae</taxon>
        <taxon>Mesorhabditinae</taxon>
        <taxon>Mesorhabditis</taxon>
    </lineage>
</organism>
<feature type="chain" id="PRO_5041250676" description="Peptidase M14 domain-containing protein" evidence="10">
    <location>
        <begin position="24"/>
        <end position="491"/>
    </location>
</feature>
<dbReference type="Proteomes" id="UP001177023">
    <property type="component" value="Unassembled WGS sequence"/>
</dbReference>
<reference evidence="12" key="1">
    <citation type="submission" date="2023-06" db="EMBL/GenBank/DDBJ databases">
        <authorList>
            <person name="Delattre M."/>
        </authorList>
    </citation>
    <scope>NUCLEOTIDE SEQUENCE</scope>
    <source>
        <strain evidence="12">AF72</strain>
    </source>
</reference>
<name>A0AA36CY11_9BILA</name>
<evidence type="ECO:0000256" key="1">
    <source>
        <dbReference type="ARBA" id="ARBA00001947"/>
    </source>
</evidence>
<dbReference type="PANTHER" id="PTHR11532">
    <property type="entry name" value="PROTEASE M14 CARBOXYPEPTIDASE"/>
    <property type="match status" value="1"/>
</dbReference>
<dbReference type="GO" id="GO:0004181">
    <property type="term" value="F:metallocarboxypeptidase activity"/>
    <property type="evidence" value="ECO:0007669"/>
    <property type="project" value="InterPro"/>
</dbReference>
<keyword evidence="3" id="KW-0121">Carboxypeptidase</keyword>
<dbReference type="GO" id="GO:0016485">
    <property type="term" value="P:protein processing"/>
    <property type="evidence" value="ECO:0007669"/>
    <property type="project" value="TreeGrafter"/>
</dbReference>
<dbReference type="CDD" id="cd11308">
    <property type="entry name" value="Peptidase_M14NE-CP-C_like"/>
    <property type="match status" value="1"/>
</dbReference>
<dbReference type="GO" id="GO:0008270">
    <property type="term" value="F:zinc ion binding"/>
    <property type="evidence" value="ECO:0007669"/>
    <property type="project" value="InterPro"/>
</dbReference>
<evidence type="ECO:0000256" key="5">
    <source>
        <dbReference type="ARBA" id="ARBA00022723"/>
    </source>
</evidence>